<dbReference type="InterPro" id="IPR034151">
    <property type="entry name" value="TOPRIM_DnaG_bac"/>
</dbReference>
<dbReference type="Pfam" id="PF08275">
    <property type="entry name" value="DNAG_N"/>
    <property type="match status" value="1"/>
</dbReference>
<dbReference type="GO" id="GO:1990077">
    <property type="term" value="C:primosome complex"/>
    <property type="evidence" value="ECO:0007669"/>
    <property type="project" value="UniProtKB-KW"/>
</dbReference>
<evidence type="ECO:0000256" key="14">
    <source>
        <dbReference type="PIRSR" id="PIRSR002811-1"/>
    </source>
</evidence>
<evidence type="ECO:0000313" key="17">
    <source>
        <dbReference type="Proteomes" id="UP000289166"/>
    </source>
</evidence>
<dbReference type="AlphaFoldDB" id="A0A4Q0I5T6"/>
<evidence type="ECO:0000256" key="1">
    <source>
        <dbReference type="ARBA" id="ARBA00022478"/>
    </source>
</evidence>
<dbReference type="Pfam" id="PF13155">
    <property type="entry name" value="Toprim_2"/>
    <property type="match status" value="1"/>
</dbReference>
<dbReference type="InterPro" id="IPR030846">
    <property type="entry name" value="DnaG_bac"/>
</dbReference>
<protein>
    <recommendedName>
        <fullName evidence="12 13">DNA primase</fullName>
        <ecNumber evidence="12">2.7.7.101</ecNumber>
    </recommendedName>
</protein>
<dbReference type="HAMAP" id="MF_00974">
    <property type="entry name" value="DNA_primase_DnaG"/>
    <property type="match status" value="1"/>
</dbReference>
<keyword evidence="6 12" id="KW-0479">Metal-binding</keyword>
<dbReference type="Gene3D" id="1.10.860.10">
    <property type="entry name" value="DNAb Helicase, Chain A"/>
    <property type="match status" value="1"/>
</dbReference>
<dbReference type="FunFam" id="3.90.580.10:FF:000001">
    <property type="entry name" value="DNA primase"/>
    <property type="match status" value="1"/>
</dbReference>
<comment type="caution">
    <text evidence="16">The sequence shown here is derived from an EMBL/GenBank/DDBJ whole genome shotgun (WGS) entry which is preliminary data.</text>
</comment>
<evidence type="ECO:0000256" key="13">
    <source>
        <dbReference type="PIRNR" id="PIRNR002811"/>
    </source>
</evidence>
<keyword evidence="9" id="KW-0460">Magnesium</keyword>
<evidence type="ECO:0000256" key="6">
    <source>
        <dbReference type="ARBA" id="ARBA00022723"/>
    </source>
</evidence>
<dbReference type="Pfam" id="PF10410">
    <property type="entry name" value="DnaB_bind"/>
    <property type="match status" value="1"/>
</dbReference>
<dbReference type="InterPro" id="IPR006171">
    <property type="entry name" value="TOPRIM_dom"/>
</dbReference>
<comment type="function">
    <text evidence="12 13">RNA polymerase that catalyzes the synthesis of short RNA molecules used as primers for DNA polymerase during DNA replication.</text>
</comment>
<comment type="cofactor">
    <cofactor evidence="12 13 14">
        <name>Zn(2+)</name>
        <dbReference type="ChEBI" id="CHEBI:29105"/>
    </cofactor>
    <text evidence="12 13 14">Binds 1 zinc ion per monomer.</text>
</comment>
<dbReference type="InterPro" id="IPR002694">
    <property type="entry name" value="Znf_CHC2"/>
</dbReference>
<dbReference type="Proteomes" id="UP000289166">
    <property type="component" value="Unassembled WGS sequence"/>
</dbReference>
<dbReference type="EMBL" id="RLII01000004">
    <property type="protein sequence ID" value="RXE59734.1"/>
    <property type="molecule type" value="Genomic_DNA"/>
</dbReference>
<comment type="subunit">
    <text evidence="12">Monomer. Interacts with DnaB.</text>
</comment>
<dbReference type="InterPro" id="IPR050219">
    <property type="entry name" value="DnaG_primase"/>
</dbReference>
<evidence type="ECO:0000256" key="4">
    <source>
        <dbReference type="ARBA" id="ARBA00022695"/>
    </source>
</evidence>
<dbReference type="NCBIfam" id="TIGR01391">
    <property type="entry name" value="dnaG"/>
    <property type="match status" value="1"/>
</dbReference>
<keyword evidence="5 12" id="KW-0235">DNA replication</keyword>
<dbReference type="PANTHER" id="PTHR30313:SF2">
    <property type="entry name" value="DNA PRIMASE"/>
    <property type="match status" value="1"/>
</dbReference>
<dbReference type="SUPFAM" id="SSF56731">
    <property type="entry name" value="DNA primase core"/>
    <property type="match status" value="1"/>
</dbReference>
<dbReference type="InterPro" id="IPR019475">
    <property type="entry name" value="DNA_primase_DnaB-bd"/>
</dbReference>
<dbReference type="PIRSF" id="PIRSF002811">
    <property type="entry name" value="DnaG"/>
    <property type="match status" value="1"/>
</dbReference>
<dbReference type="EC" id="2.7.7.101" evidence="12"/>
<evidence type="ECO:0000256" key="10">
    <source>
        <dbReference type="ARBA" id="ARBA00023125"/>
    </source>
</evidence>
<dbReference type="FunFam" id="3.90.980.10:FF:000001">
    <property type="entry name" value="DNA primase"/>
    <property type="match status" value="1"/>
</dbReference>
<evidence type="ECO:0000256" key="3">
    <source>
        <dbReference type="ARBA" id="ARBA00022679"/>
    </source>
</evidence>
<keyword evidence="1 12" id="KW-0240">DNA-directed RNA polymerase</keyword>
<evidence type="ECO:0000256" key="9">
    <source>
        <dbReference type="ARBA" id="ARBA00022842"/>
    </source>
</evidence>
<dbReference type="Gene3D" id="3.90.980.10">
    <property type="entry name" value="DNA primase, catalytic core, N-terminal domain"/>
    <property type="match status" value="1"/>
</dbReference>
<dbReference type="Gene3D" id="3.90.580.10">
    <property type="entry name" value="Zinc finger, CHC2-type domain"/>
    <property type="match status" value="1"/>
</dbReference>
<comment type="catalytic activity">
    <reaction evidence="12">
        <text>ssDNA + n NTP = ssDNA/pppN(pN)n-1 hybrid + (n-1) diphosphate.</text>
        <dbReference type="EC" id="2.7.7.101"/>
    </reaction>
</comment>
<dbReference type="SUPFAM" id="SSF57783">
    <property type="entry name" value="Zinc beta-ribbon"/>
    <property type="match status" value="1"/>
</dbReference>
<keyword evidence="7 12" id="KW-0863">Zinc-finger</keyword>
<dbReference type="GO" id="GO:0000428">
    <property type="term" value="C:DNA-directed RNA polymerase complex"/>
    <property type="evidence" value="ECO:0007669"/>
    <property type="project" value="UniProtKB-KW"/>
</dbReference>
<dbReference type="GO" id="GO:0003899">
    <property type="term" value="F:DNA-directed RNA polymerase activity"/>
    <property type="evidence" value="ECO:0007669"/>
    <property type="project" value="UniProtKB-UniRule"/>
</dbReference>
<evidence type="ECO:0000256" key="12">
    <source>
        <dbReference type="HAMAP-Rule" id="MF_00974"/>
    </source>
</evidence>
<dbReference type="GO" id="GO:0005737">
    <property type="term" value="C:cytoplasm"/>
    <property type="evidence" value="ECO:0007669"/>
    <property type="project" value="TreeGrafter"/>
</dbReference>
<reference evidence="17" key="1">
    <citation type="submission" date="2018-11" db="EMBL/GenBank/DDBJ databases">
        <title>Genome sequencing of a novel mesophilic and cellulolytic organism within the genus Hungateiclostridium.</title>
        <authorList>
            <person name="Rettenmaier R."/>
            <person name="Liebl W."/>
            <person name="Zverlov V."/>
        </authorList>
    </citation>
    <scope>NUCLEOTIDE SEQUENCE [LARGE SCALE GENOMIC DNA]</scope>
    <source>
        <strain evidence="17">N2K1</strain>
    </source>
</reference>
<dbReference type="InterPro" id="IPR037068">
    <property type="entry name" value="DNA_primase_core_N_sf"/>
</dbReference>
<dbReference type="Gene3D" id="3.40.1360.10">
    <property type="match status" value="1"/>
</dbReference>
<dbReference type="PANTHER" id="PTHR30313">
    <property type="entry name" value="DNA PRIMASE"/>
    <property type="match status" value="1"/>
</dbReference>
<dbReference type="RefSeq" id="WP_069193578.1">
    <property type="nucleotide sequence ID" value="NZ_RLII01000004.1"/>
</dbReference>
<keyword evidence="10 12" id="KW-0238">DNA-binding</keyword>
<dbReference type="CDD" id="cd03364">
    <property type="entry name" value="TOPRIM_DnaG_primases"/>
    <property type="match status" value="1"/>
</dbReference>
<dbReference type="InterPro" id="IPR006295">
    <property type="entry name" value="DNA_primase_DnaG"/>
</dbReference>
<dbReference type="InterPro" id="IPR013264">
    <property type="entry name" value="DNAG_N"/>
</dbReference>
<evidence type="ECO:0000313" key="16">
    <source>
        <dbReference type="EMBL" id="RXE59734.1"/>
    </source>
</evidence>
<keyword evidence="8 12" id="KW-0862">Zinc</keyword>
<gene>
    <name evidence="12" type="primary">dnaG</name>
    <name evidence="16" type="ORF">EFD62_05305</name>
</gene>
<evidence type="ECO:0000256" key="8">
    <source>
        <dbReference type="ARBA" id="ARBA00022833"/>
    </source>
</evidence>
<accession>A0A4Q0I5T6</accession>
<evidence type="ECO:0000256" key="7">
    <source>
        <dbReference type="ARBA" id="ARBA00022771"/>
    </source>
</evidence>
<organism evidence="16 17">
    <name type="scientific">Acetivibrio mesophilus</name>
    <dbReference type="NCBI Taxonomy" id="2487273"/>
    <lineage>
        <taxon>Bacteria</taxon>
        <taxon>Bacillati</taxon>
        <taxon>Bacillota</taxon>
        <taxon>Clostridia</taxon>
        <taxon>Eubacteriales</taxon>
        <taxon>Oscillospiraceae</taxon>
        <taxon>Acetivibrio</taxon>
    </lineage>
</organism>
<dbReference type="PROSITE" id="PS50880">
    <property type="entry name" value="TOPRIM"/>
    <property type="match status" value="1"/>
</dbReference>
<evidence type="ECO:0000256" key="5">
    <source>
        <dbReference type="ARBA" id="ARBA00022705"/>
    </source>
</evidence>
<dbReference type="SMART" id="SM00493">
    <property type="entry name" value="TOPRIM"/>
    <property type="match status" value="1"/>
</dbReference>
<name>A0A4Q0I5T6_9FIRM</name>
<keyword evidence="11 12" id="KW-0804">Transcription</keyword>
<keyword evidence="3 12" id="KW-0808">Transferase</keyword>
<keyword evidence="4 12" id="KW-0548">Nucleotidyltransferase</keyword>
<evidence type="ECO:0000256" key="11">
    <source>
        <dbReference type="ARBA" id="ARBA00023163"/>
    </source>
</evidence>
<feature type="domain" description="Toprim" evidence="15">
    <location>
        <begin position="256"/>
        <end position="337"/>
    </location>
</feature>
<feature type="zinc finger region" description="CHC2-type" evidence="12 14">
    <location>
        <begin position="40"/>
        <end position="64"/>
    </location>
</feature>
<proteinExistence type="inferred from homology"/>
<dbReference type="InterPro" id="IPR016136">
    <property type="entry name" value="DNA_helicase_N/primase_C"/>
</dbReference>
<dbReference type="GO" id="GO:0008270">
    <property type="term" value="F:zinc ion binding"/>
    <property type="evidence" value="ECO:0007669"/>
    <property type="project" value="UniProtKB-UniRule"/>
</dbReference>
<dbReference type="Pfam" id="PF01807">
    <property type="entry name" value="Zn_ribbon_DnaG"/>
    <property type="match status" value="1"/>
</dbReference>
<dbReference type="FunFam" id="3.40.1360.10:FF:000002">
    <property type="entry name" value="DNA primase"/>
    <property type="match status" value="1"/>
</dbReference>
<dbReference type="GO" id="GO:0003677">
    <property type="term" value="F:DNA binding"/>
    <property type="evidence" value="ECO:0007669"/>
    <property type="project" value="UniProtKB-KW"/>
</dbReference>
<keyword evidence="2 12" id="KW-0639">Primosome</keyword>
<evidence type="ECO:0000259" key="15">
    <source>
        <dbReference type="PROSITE" id="PS50880"/>
    </source>
</evidence>
<dbReference type="OrthoDB" id="9803773at2"/>
<dbReference type="GO" id="GO:0006269">
    <property type="term" value="P:DNA replication, synthesis of primer"/>
    <property type="evidence" value="ECO:0007669"/>
    <property type="project" value="UniProtKB-UniRule"/>
</dbReference>
<evidence type="ECO:0000256" key="2">
    <source>
        <dbReference type="ARBA" id="ARBA00022515"/>
    </source>
</evidence>
<dbReference type="SMART" id="SM00400">
    <property type="entry name" value="ZnF_CHCC"/>
    <property type="match status" value="1"/>
</dbReference>
<comment type="similarity">
    <text evidence="12 13">Belongs to the DnaG primase family.</text>
</comment>
<comment type="domain">
    <text evidence="12">Contains an N-terminal zinc-binding domain, a central core domain that contains the primase activity, and a C-terminal DnaB-binding domain.</text>
</comment>
<keyword evidence="17" id="KW-1185">Reference proteome</keyword>
<sequence>MYTHYPEELIEEIRISNDILSVVGEYVRLERKGKNYFGLCPFHNEKTPSFSVDPGKQLYYCFGCGKGGSVIQFVMDAENLDYIEAIKLLAEKARIQLPEGDNEEERTIAQKKQELLKINIEAARFFYEQLNEKRNSAPREYLSQRKVSGSIARKFGLGYSPEEWNALYNHLKKKGYGEDILLDSGLVLKGKNGGCYDRFRGRIIFPIFDLRGNVIGFGGRVLDKSTPKYMNSPETLVYNKRKNLYALNFAKNSGEKRIVVVEGYMDVISLFQFGIINTVASLGTALTESQGRLLKKYAEEIIISYDADTAGKAATMRGLDLLNDIGCNVKVLLIPKGKDPDEFVKKNGAQAFNKLIENALSLVEYKIKALKSTIDTNTTDGKINFLNKTADLLSKIDNNMEREMYIKKISKEYDISQESIYAEVLRRIKPRKGFKPMLVKPNNNRFKSEESNEKSTYHSIIDCERMLLCLLSIDNSLYKVIKDKVNVDEFENEKNKEMAKIIFKRFEDKKGIVPAELINLAGDESSSIFARLIQGECNFDDNIKAVMDIIKKMELYRLRNRQKEILQLLSSENLSAEDSEKLKLELKSVLLKMKSI</sequence>
<dbReference type="InterPro" id="IPR036977">
    <property type="entry name" value="DNA_primase_Znf_CHC2"/>
</dbReference>